<gene>
    <name evidence="1" type="primary">metXA_8</name>
    <name evidence="1" type="ORF">SDC9_97955</name>
</gene>
<dbReference type="GO" id="GO:0009086">
    <property type="term" value="P:methionine biosynthetic process"/>
    <property type="evidence" value="ECO:0007669"/>
    <property type="project" value="TreeGrafter"/>
</dbReference>
<reference evidence="1" key="1">
    <citation type="submission" date="2019-08" db="EMBL/GenBank/DDBJ databases">
        <authorList>
            <person name="Kucharzyk K."/>
            <person name="Murdoch R.W."/>
            <person name="Higgins S."/>
            <person name="Loffler F."/>
        </authorList>
    </citation>
    <scope>NUCLEOTIDE SEQUENCE</scope>
</reference>
<comment type="caution">
    <text evidence="1">The sequence shown here is derived from an EMBL/GenBank/DDBJ whole genome shotgun (WGS) entry which is preliminary data.</text>
</comment>
<dbReference type="GO" id="GO:0004414">
    <property type="term" value="F:homoserine O-acetyltransferase activity"/>
    <property type="evidence" value="ECO:0007669"/>
    <property type="project" value="UniProtKB-EC"/>
</dbReference>
<dbReference type="PANTHER" id="PTHR32268:SF11">
    <property type="entry name" value="HOMOSERINE O-ACETYLTRANSFERASE"/>
    <property type="match status" value="1"/>
</dbReference>
<dbReference type="SUPFAM" id="SSF53474">
    <property type="entry name" value="alpha/beta-Hydrolases"/>
    <property type="match status" value="1"/>
</dbReference>
<accession>A0A645AER7</accession>
<dbReference type="InterPro" id="IPR029058">
    <property type="entry name" value="AB_hydrolase_fold"/>
</dbReference>
<sequence>MALKADPTFTAQKDINGGKEGLKAARSIALLSYRSQDGYNQTQSEVDSDFLFAARASSYQQYQGQKLAERFDAYSYYTLTKCIDSHNCGRGRGGTASALGTIKASTVVAGIESDLLFPAAEQEYLAKHIPGARFRLIRSAYGHDGFLLEYEQTQTIIHQHFKL</sequence>
<dbReference type="InterPro" id="IPR008220">
    <property type="entry name" value="HAT_MetX-like"/>
</dbReference>
<evidence type="ECO:0000313" key="1">
    <source>
        <dbReference type="EMBL" id="MPM51208.1"/>
    </source>
</evidence>
<protein>
    <submittedName>
        <fullName evidence="1">Homoserine O-acetyltransferase</fullName>
        <ecNumber evidence="1">2.3.1.31</ecNumber>
    </submittedName>
</protein>
<keyword evidence="1" id="KW-0808">Transferase</keyword>
<dbReference type="Gene3D" id="3.40.50.1820">
    <property type="entry name" value="alpha/beta hydrolase"/>
    <property type="match status" value="1"/>
</dbReference>
<dbReference type="GO" id="GO:0009092">
    <property type="term" value="P:homoserine metabolic process"/>
    <property type="evidence" value="ECO:0007669"/>
    <property type="project" value="TreeGrafter"/>
</dbReference>
<organism evidence="1">
    <name type="scientific">bioreactor metagenome</name>
    <dbReference type="NCBI Taxonomy" id="1076179"/>
    <lineage>
        <taxon>unclassified sequences</taxon>
        <taxon>metagenomes</taxon>
        <taxon>ecological metagenomes</taxon>
    </lineage>
</organism>
<name>A0A645AER7_9ZZZZ</name>
<keyword evidence="1" id="KW-0012">Acyltransferase</keyword>
<proteinExistence type="predicted"/>
<dbReference type="EC" id="2.3.1.31" evidence="1"/>
<dbReference type="PANTHER" id="PTHR32268">
    <property type="entry name" value="HOMOSERINE O-ACETYLTRANSFERASE"/>
    <property type="match status" value="1"/>
</dbReference>
<dbReference type="EMBL" id="VSSQ01013307">
    <property type="protein sequence ID" value="MPM51208.1"/>
    <property type="molecule type" value="Genomic_DNA"/>
</dbReference>
<dbReference type="AlphaFoldDB" id="A0A645AER7"/>